<evidence type="ECO:0000256" key="13">
    <source>
        <dbReference type="ARBA" id="ARBA00049494"/>
    </source>
</evidence>
<evidence type="ECO:0000256" key="2">
    <source>
        <dbReference type="ARBA" id="ARBA00005201"/>
    </source>
</evidence>
<dbReference type="NCBIfam" id="NF004160">
    <property type="entry name" value="PRK05627.1-3"/>
    <property type="match status" value="1"/>
</dbReference>
<dbReference type="SUPFAM" id="SSF52374">
    <property type="entry name" value="Nucleotidylyl transferase"/>
    <property type="match status" value="1"/>
</dbReference>
<dbReference type="GO" id="GO:0009398">
    <property type="term" value="P:FMN biosynthetic process"/>
    <property type="evidence" value="ECO:0007669"/>
    <property type="project" value="UniProtKB-UniRule"/>
</dbReference>
<evidence type="ECO:0000259" key="15">
    <source>
        <dbReference type="SMART" id="SM00904"/>
    </source>
</evidence>
<dbReference type="GO" id="GO:0009231">
    <property type="term" value="P:riboflavin biosynthetic process"/>
    <property type="evidence" value="ECO:0007669"/>
    <property type="project" value="InterPro"/>
</dbReference>
<dbReference type="EC" id="2.7.7.2" evidence="14"/>
<accession>A0A3N5BMC3</accession>
<comment type="caution">
    <text evidence="16">The sequence shown here is derived from an EMBL/GenBank/DDBJ whole genome shotgun (WGS) entry which is preliminary data.</text>
</comment>
<comment type="catalytic activity">
    <reaction evidence="13 14">
        <text>FMN + ATP + H(+) = FAD + diphosphate</text>
        <dbReference type="Rhea" id="RHEA:17237"/>
        <dbReference type="ChEBI" id="CHEBI:15378"/>
        <dbReference type="ChEBI" id="CHEBI:30616"/>
        <dbReference type="ChEBI" id="CHEBI:33019"/>
        <dbReference type="ChEBI" id="CHEBI:57692"/>
        <dbReference type="ChEBI" id="CHEBI:58210"/>
        <dbReference type="EC" id="2.7.7.2"/>
    </reaction>
</comment>
<dbReference type="PIRSF" id="PIRSF004491">
    <property type="entry name" value="FAD_Synth"/>
    <property type="match status" value="1"/>
</dbReference>
<gene>
    <name evidence="16" type="ORF">EDD75_1156</name>
</gene>
<comment type="pathway">
    <text evidence="2 14">Cofactor biosynthesis; FMN biosynthesis; FMN from riboflavin (ATP route): step 1/1.</text>
</comment>
<dbReference type="UniPathway" id="UPA00277">
    <property type="reaction ID" value="UER00407"/>
</dbReference>
<dbReference type="InterPro" id="IPR023465">
    <property type="entry name" value="Riboflavin_kinase_dom_sf"/>
</dbReference>
<evidence type="ECO:0000256" key="7">
    <source>
        <dbReference type="ARBA" id="ARBA00022741"/>
    </source>
</evidence>
<evidence type="ECO:0000256" key="4">
    <source>
        <dbReference type="ARBA" id="ARBA00022643"/>
    </source>
</evidence>
<dbReference type="InterPro" id="IPR002606">
    <property type="entry name" value="Riboflavin_kinase_bac"/>
</dbReference>
<evidence type="ECO:0000313" key="17">
    <source>
        <dbReference type="Proteomes" id="UP000282654"/>
    </source>
</evidence>
<dbReference type="GO" id="GO:0006747">
    <property type="term" value="P:FAD biosynthetic process"/>
    <property type="evidence" value="ECO:0007669"/>
    <property type="project" value="UniProtKB-UniRule"/>
</dbReference>
<keyword evidence="5 14" id="KW-0808">Transferase</keyword>
<keyword evidence="9 14" id="KW-0274">FAD</keyword>
<keyword evidence="11" id="KW-0511">Multifunctional enzyme</keyword>
<dbReference type="CDD" id="cd02064">
    <property type="entry name" value="FAD_synthetase_N"/>
    <property type="match status" value="1"/>
</dbReference>
<dbReference type="EC" id="2.7.1.26" evidence="14"/>
<evidence type="ECO:0000256" key="8">
    <source>
        <dbReference type="ARBA" id="ARBA00022777"/>
    </source>
</evidence>
<dbReference type="EMBL" id="RKRE01000002">
    <property type="protein sequence ID" value="RPF46895.1"/>
    <property type="molecule type" value="Genomic_DNA"/>
</dbReference>
<dbReference type="NCBIfam" id="NF004162">
    <property type="entry name" value="PRK05627.1-5"/>
    <property type="match status" value="1"/>
</dbReference>
<evidence type="ECO:0000256" key="9">
    <source>
        <dbReference type="ARBA" id="ARBA00022827"/>
    </source>
</evidence>
<dbReference type="NCBIfam" id="TIGR00083">
    <property type="entry name" value="ribF"/>
    <property type="match status" value="1"/>
</dbReference>
<evidence type="ECO:0000256" key="10">
    <source>
        <dbReference type="ARBA" id="ARBA00022840"/>
    </source>
</evidence>
<sequence length="310" mass="33806">MQVLTSYQGLRHSYRKICVGLGNFDGVHLGHQRIIKRLVEYARENQGTAAVFTFEPHPAMVLRPDAAPPLLLAPELKQRLIGSFGVDILLAIPFTREFALLSPEAFIREVLCAEIGVAAVFVGYNYTFGHRGAGTPETLRELGARYGFTVEVIPPVLVGDQPVSSTLIRGLIAAGKVEEAQRYLGYYPVFAGTVVSGAKRGTELGFPTANLEVDSQVLVPANGVYAVKAVVDGEVFLGVANIGVCPTFAGDAPAGRRVEVFLFDFHGDLYGKRLEVSFTRRLREERCFRSVAELVEQIRRDVAAARALAK</sequence>
<keyword evidence="3 14" id="KW-0285">Flavoprotein</keyword>
<comment type="catalytic activity">
    <reaction evidence="12 14">
        <text>riboflavin + ATP = FMN + ADP + H(+)</text>
        <dbReference type="Rhea" id="RHEA:14357"/>
        <dbReference type="ChEBI" id="CHEBI:15378"/>
        <dbReference type="ChEBI" id="CHEBI:30616"/>
        <dbReference type="ChEBI" id="CHEBI:57986"/>
        <dbReference type="ChEBI" id="CHEBI:58210"/>
        <dbReference type="ChEBI" id="CHEBI:456216"/>
        <dbReference type="EC" id="2.7.1.26"/>
    </reaction>
</comment>
<keyword evidence="10 14" id="KW-0067">ATP-binding</keyword>
<evidence type="ECO:0000256" key="12">
    <source>
        <dbReference type="ARBA" id="ARBA00047880"/>
    </source>
</evidence>
<keyword evidence="7 14" id="KW-0547">Nucleotide-binding</keyword>
<dbReference type="FunFam" id="3.40.50.620:FF:000021">
    <property type="entry name" value="Riboflavin biosynthesis protein"/>
    <property type="match status" value="1"/>
</dbReference>
<dbReference type="Pfam" id="PF01687">
    <property type="entry name" value="Flavokinase"/>
    <property type="match status" value="1"/>
</dbReference>
<evidence type="ECO:0000256" key="5">
    <source>
        <dbReference type="ARBA" id="ARBA00022679"/>
    </source>
</evidence>
<evidence type="ECO:0000256" key="11">
    <source>
        <dbReference type="ARBA" id="ARBA00023268"/>
    </source>
</evidence>
<evidence type="ECO:0000256" key="1">
    <source>
        <dbReference type="ARBA" id="ARBA00004726"/>
    </source>
</evidence>
<dbReference type="AlphaFoldDB" id="A0A3N5BMC3"/>
<reference evidence="16 17" key="1">
    <citation type="submission" date="2018-11" db="EMBL/GenBank/DDBJ databases">
        <title>Genomic Encyclopedia of Type Strains, Phase IV (KMG-IV): sequencing the most valuable type-strain genomes for metagenomic binning, comparative biology and taxonomic classification.</title>
        <authorList>
            <person name="Goeker M."/>
        </authorList>
    </citation>
    <scope>NUCLEOTIDE SEQUENCE [LARGE SCALE GENOMIC DNA]</scope>
    <source>
        <strain evidence="16 17">DSM 102936</strain>
    </source>
</reference>
<dbReference type="RefSeq" id="WP_123929353.1">
    <property type="nucleotide sequence ID" value="NZ_RKRE01000002.1"/>
</dbReference>
<dbReference type="InterPro" id="IPR014729">
    <property type="entry name" value="Rossmann-like_a/b/a_fold"/>
</dbReference>
<dbReference type="GO" id="GO:0008531">
    <property type="term" value="F:riboflavin kinase activity"/>
    <property type="evidence" value="ECO:0007669"/>
    <property type="project" value="UniProtKB-UniRule"/>
</dbReference>
<dbReference type="InterPro" id="IPR015864">
    <property type="entry name" value="FAD_synthase"/>
</dbReference>
<dbReference type="InterPro" id="IPR023468">
    <property type="entry name" value="Riboflavin_kinase"/>
</dbReference>
<keyword evidence="4 14" id="KW-0288">FMN</keyword>
<organism evidence="16 17">
    <name type="scientific">Thermodesulfitimonas autotrophica</name>
    <dbReference type="NCBI Taxonomy" id="1894989"/>
    <lineage>
        <taxon>Bacteria</taxon>
        <taxon>Bacillati</taxon>
        <taxon>Bacillota</taxon>
        <taxon>Clostridia</taxon>
        <taxon>Thermoanaerobacterales</taxon>
        <taxon>Thermoanaerobacteraceae</taxon>
        <taxon>Thermodesulfitimonas</taxon>
    </lineage>
</organism>
<dbReference type="GO" id="GO:0005524">
    <property type="term" value="F:ATP binding"/>
    <property type="evidence" value="ECO:0007669"/>
    <property type="project" value="UniProtKB-UniRule"/>
</dbReference>
<comment type="similarity">
    <text evidence="14">Belongs to the ribF family.</text>
</comment>
<dbReference type="Proteomes" id="UP000282654">
    <property type="component" value="Unassembled WGS sequence"/>
</dbReference>
<proteinExistence type="inferred from homology"/>
<evidence type="ECO:0000313" key="16">
    <source>
        <dbReference type="EMBL" id="RPF46895.1"/>
    </source>
</evidence>
<dbReference type="Gene3D" id="3.40.50.620">
    <property type="entry name" value="HUPs"/>
    <property type="match status" value="1"/>
</dbReference>
<keyword evidence="8 14" id="KW-0418">Kinase</keyword>
<dbReference type="GO" id="GO:0003919">
    <property type="term" value="F:FMN adenylyltransferase activity"/>
    <property type="evidence" value="ECO:0007669"/>
    <property type="project" value="UniProtKB-UniRule"/>
</dbReference>
<dbReference type="OrthoDB" id="9803667at2"/>
<dbReference type="InterPro" id="IPR015865">
    <property type="entry name" value="Riboflavin_kinase_bac/euk"/>
</dbReference>
<evidence type="ECO:0000256" key="3">
    <source>
        <dbReference type="ARBA" id="ARBA00022630"/>
    </source>
</evidence>
<name>A0A3N5BMC3_9THEO</name>
<keyword evidence="6 14" id="KW-0548">Nucleotidyltransferase</keyword>
<evidence type="ECO:0000256" key="6">
    <source>
        <dbReference type="ARBA" id="ARBA00022695"/>
    </source>
</evidence>
<dbReference type="Gene3D" id="2.40.30.30">
    <property type="entry name" value="Riboflavin kinase-like"/>
    <property type="match status" value="1"/>
</dbReference>
<dbReference type="PANTHER" id="PTHR22749">
    <property type="entry name" value="RIBOFLAVIN KINASE/FMN ADENYLYLTRANSFERASE"/>
    <property type="match status" value="1"/>
</dbReference>
<feature type="domain" description="Riboflavin kinase" evidence="15">
    <location>
        <begin position="183"/>
        <end position="310"/>
    </location>
</feature>
<dbReference type="Pfam" id="PF06574">
    <property type="entry name" value="FAD_syn"/>
    <property type="match status" value="1"/>
</dbReference>
<dbReference type="SUPFAM" id="SSF82114">
    <property type="entry name" value="Riboflavin kinase-like"/>
    <property type="match status" value="1"/>
</dbReference>
<protein>
    <recommendedName>
        <fullName evidence="14">Riboflavin biosynthesis protein</fullName>
    </recommendedName>
    <domain>
        <recommendedName>
            <fullName evidence="14">Riboflavin kinase</fullName>
            <ecNumber evidence="14">2.7.1.26</ecNumber>
        </recommendedName>
        <alternativeName>
            <fullName evidence="14">Flavokinase</fullName>
        </alternativeName>
    </domain>
    <domain>
        <recommendedName>
            <fullName evidence="14">FMN adenylyltransferase</fullName>
            <ecNumber evidence="14">2.7.7.2</ecNumber>
        </recommendedName>
        <alternativeName>
            <fullName evidence="14">FAD pyrophosphorylase</fullName>
        </alternativeName>
        <alternativeName>
            <fullName evidence="14">FAD synthase</fullName>
        </alternativeName>
    </domain>
</protein>
<dbReference type="SMART" id="SM00904">
    <property type="entry name" value="Flavokinase"/>
    <property type="match status" value="1"/>
</dbReference>
<keyword evidence="17" id="KW-1185">Reference proteome</keyword>
<comment type="pathway">
    <text evidence="1 14">Cofactor biosynthesis; FAD biosynthesis; FAD from FMN: step 1/1.</text>
</comment>
<dbReference type="PANTHER" id="PTHR22749:SF6">
    <property type="entry name" value="RIBOFLAVIN KINASE"/>
    <property type="match status" value="1"/>
</dbReference>
<evidence type="ECO:0000256" key="14">
    <source>
        <dbReference type="PIRNR" id="PIRNR004491"/>
    </source>
</evidence>
<dbReference type="UniPathway" id="UPA00276">
    <property type="reaction ID" value="UER00406"/>
</dbReference>